<organismHost>
    <name type="scientific">Lepidoptera</name>
    <name type="common">moths &amp; butterflies</name>
    <dbReference type="NCBI Taxonomy" id="7088"/>
</organismHost>
<name>A0A1B1MQU3_NPVLD</name>
<organism evidence="1">
    <name type="scientific">Lymantria dispar multicapsid nuclear polyhedrosis virus</name>
    <name type="common">LdMNPV</name>
    <dbReference type="NCBI Taxonomy" id="10449"/>
    <lineage>
        <taxon>Viruses</taxon>
        <taxon>Viruses incertae sedis</taxon>
        <taxon>Naldaviricetes</taxon>
        <taxon>Lefavirales</taxon>
        <taxon>Baculoviridae</taxon>
        <taxon>Alphabaculovirus</taxon>
        <taxon>Alphabaculovirus lydisparis</taxon>
    </lineage>
</organism>
<reference evidence="1" key="1">
    <citation type="journal article" date="2016" name="J. Invertebr. Pathol.">
        <title>An alphabaculovirus isolated from dead Lymantria dispar larvae shows high genetic similarity to baculovirus previously isolated from Lymantria monacha - An example of adaptation to a new host.</title>
        <authorList>
            <person name="Rabalski L."/>
            <person name="Krejmer-Rabalska M."/>
            <person name="Skrzecz I."/>
            <person name="Wasag B."/>
            <person name="Szewczyk B."/>
        </authorList>
    </citation>
    <scope>NUCLEOTIDE SEQUENCE</scope>
    <source>
        <strain evidence="1">BNP</strain>
    </source>
</reference>
<evidence type="ECO:0000313" key="1">
    <source>
        <dbReference type="EMBL" id="ANS70963.1"/>
    </source>
</evidence>
<accession>A0A1B1MQU3</accession>
<protein>
    <submittedName>
        <fullName evidence="1">Uncharacterized protein</fullName>
    </submittedName>
</protein>
<proteinExistence type="predicted"/>
<dbReference type="EMBL" id="KU377538">
    <property type="protein sequence ID" value="ANS70963.1"/>
    <property type="molecule type" value="Genomic_DNA"/>
</dbReference>
<sequence length="224" mass="26524">MDDRSLESLITNLSTFNQDMEHFSINSIVNEFESLELMDIEEDTDLSRFDYNNFNFDYYFVVGQKCDNDELKFITSLEIFYKVDENSSLCEVCDRLRCKCFSGTAYNCTHEEFADKGACQLCVDEEEEEDDDEEGNENCHYYTFKINDDLYKAVRFECLNNTDEMRALVENERAKTGRDVFKMLANYIVYNMKEVEKHSCEVMLHHEELKIKTYVQIHCYCLSI</sequence>